<organism evidence="1 2">
    <name type="scientific">Letharia columbiana</name>
    <dbReference type="NCBI Taxonomy" id="112416"/>
    <lineage>
        <taxon>Eukaryota</taxon>
        <taxon>Fungi</taxon>
        <taxon>Dikarya</taxon>
        <taxon>Ascomycota</taxon>
        <taxon>Pezizomycotina</taxon>
        <taxon>Lecanoromycetes</taxon>
        <taxon>OSLEUM clade</taxon>
        <taxon>Lecanoromycetidae</taxon>
        <taxon>Lecanorales</taxon>
        <taxon>Lecanorineae</taxon>
        <taxon>Parmeliaceae</taxon>
        <taxon>Letharia</taxon>
    </lineage>
</organism>
<dbReference type="GeneID" id="59281740"/>
<gene>
    <name evidence="1" type="ORF">HO173_000060</name>
</gene>
<keyword evidence="2" id="KW-1185">Reference proteome</keyword>
<reference evidence="1 2" key="1">
    <citation type="journal article" date="2020" name="Genomics">
        <title>Complete, high-quality genomes from long-read metagenomic sequencing of two wolf lichen thalli reveals enigmatic genome architecture.</title>
        <authorList>
            <person name="McKenzie S.K."/>
            <person name="Walston R.F."/>
            <person name="Allen J.L."/>
        </authorList>
    </citation>
    <scope>NUCLEOTIDE SEQUENCE [LARGE SCALE GENOMIC DNA]</scope>
    <source>
        <strain evidence="1">WasteWater2</strain>
    </source>
</reference>
<accession>A0A8H6G6L5</accession>
<comment type="caution">
    <text evidence="1">The sequence shown here is derived from an EMBL/GenBank/DDBJ whole genome shotgun (WGS) entry which is preliminary data.</text>
</comment>
<dbReference type="EMBL" id="JACCJC010000001">
    <property type="protein sequence ID" value="KAF6241350.1"/>
    <property type="molecule type" value="Genomic_DNA"/>
</dbReference>
<proteinExistence type="predicted"/>
<dbReference type="OrthoDB" id="62952at2759"/>
<name>A0A8H6G6L5_9LECA</name>
<sequence>MMPFEFRRKKAVFSLSSNRSLLIGQKVIILRLGRSPWNELYLPQLVSCPKLLNSDQTILPLRYTLPPSFTERSRSGNMAGNSWSKVPREIRDQIYINMVQGKKYVLVDAEGSPDKPLSAFYYRELDYSPPAYAGLLRASRTISNELQEVLYKECVFRAYLSKHRDRLVTPPDPREFARIQKMEIVLDNAIYLANPITLPGTDPRDFDSYYGEWFEALGGSGADHEFCRIRIINIAPETFYLTPVCRQLLYALKSFTGFGTVIVELGDLPDSQAIQLPASHGPNPQVKDEPPEEPMYAGERFEALKRTIKIELEPYLGNCIYYDRDLLRCVEFRPTTDDPIPPGCAPYIEAWDE</sequence>
<evidence type="ECO:0000313" key="1">
    <source>
        <dbReference type="EMBL" id="KAF6241350.1"/>
    </source>
</evidence>
<dbReference type="RefSeq" id="XP_037170590.1">
    <property type="nucleotide sequence ID" value="XM_037302011.1"/>
</dbReference>
<dbReference type="Proteomes" id="UP000578531">
    <property type="component" value="Unassembled WGS sequence"/>
</dbReference>
<protein>
    <submittedName>
        <fullName evidence="1">Uncharacterized protein</fullName>
    </submittedName>
</protein>
<dbReference type="AlphaFoldDB" id="A0A8H6G6L5"/>
<evidence type="ECO:0000313" key="2">
    <source>
        <dbReference type="Proteomes" id="UP000578531"/>
    </source>
</evidence>